<keyword evidence="4" id="KW-1185">Reference proteome</keyword>
<dbReference type="AlphaFoldDB" id="A0AAW0WUB4"/>
<dbReference type="Proteomes" id="UP001445076">
    <property type="component" value="Unassembled WGS sequence"/>
</dbReference>
<dbReference type="EMBL" id="JARKIK010000050">
    <property type="protein sequence ID" value="KAK8734540.1"/>
    <property type="molecule type" value="Genomic_DNA"/>
</dbReference>
<organism evidence="3 4">
    <name type="scientific">Cherax quadricarinatus</name>
    <name type="common">Australian red claw crayfish</name>
    <dbReference type="NCBI Taxonomy" id="27406"/>
    <lineage>
        <taxon>Eukaryota</taxon>
        <taxon>Metazoa</taxon>
        <taxon>Ecdysozoa</taxon>
        <taxon>Arthropoda</taxon>
        <taxon>Crustacea</taxon>
        <taxon>Multicrustacea</taxon>
        <taxon>Malacostraca</taxon>
        <taxon>Eumalacostraca</taxon>
        <taxon>Eucarida</taxon>
        <taxon>Decapoda</taxon>
        <taxon>Pleocyemata</taxon>
        <taxon>Astacidea</taxon>
        <taxon>Parastacoidea</taxon>
        <taxon>Parastacidae</taxon>
        <taxon>Cherax</taxon>
    </lineage>
</organism>
<feature type="region of interest" description="Disordered" evidence="2">
    <location>
        <begin position="234"/>
        <end position="259"/>
    </location>
</feature>
<dbReference type="GO" id="GO:0030010">
    <property type="term" value="P:establishment of cell polarity"/>
    <property type="evidence" value="ECO:0007669"/>
    <property type="project" value="TreeGrafter"/>
</dbReference>
<feature type="region of interest" description="Disordered" evidence="2">
    <location>
        <begin position="136"/>
        <end position="157"/>
    </location>
</feature>
<dbReference type="GO" id="GO:0005814">
    <property type="term" value="C:centriole"/>
    <property type="evidence" value="ECO:0007669"/>
    <property type="project" value="TreeGrafter"/>
</dbReference>
<comment type="caution">
    <text evidence="3">The sequence shown here is derived from an EMBL/GenBank/DDBJ whole genome shotgun (WGS) entry which is preliminary data.</text>
</comment>
<evidence type="ECO:0000256" key="1">
    <source>
        <dbReference type="SAM" id="Coils"/>
    </source>
</evidence>
<dbReference type="PANTHER" id="PTHR34343">
    <property type="entry name" value="SEROLOGICALLY DEFINED COLON CANCER ANTIGEN 8"/>
    <property type="match status" value="1"/>
</dbReference>
<evidence type="ECO:0000256" key="2">
    <source>
        <dbReference type="SAM" id="MobiDB-lite"/>
    </source>
</evidence>
<proteinExistence type="predicted"/>
<evidence type="ECO:0000313" key="4">
    <source>
        <dbReference type="Proteomes" id="UP001445076"/>
    </source>
</evidence>
<dbReference type="GO" id="GO:0007098">
    <property type="term" value="P:centrosome cycle"/>
    <property type="evidence" value="ECO:0007669"/>
    <property type="project" value="InterPro"/>
</dbReference>
<name>A0AAW0WUB4_CHEQU</name>
<feature type="compositionally biased region" description="Low complexity" evidence="2">
    <location>
        <begin position="138"/>
        <end position="148"/>
    </location>
</feature>
<keyword evidence="1" id="KW-0175">Coiled coil</keyword>
<dbReference type="GO" id="GO:0005813">
    <property type="term" value="C:centrosome"/>
    <property type="evidence" value="ECO:0007669"/>
    <property type="project" value="InterPro"/>
</dbReference>
<gene>
    <name evidence="3" type="ORF">OTU49_005871</name>
</gene>
<accession>A0AAW0WUB4</accession>
<dbReference type="PANTHER" id="PTHR34343:SF1">
    <property type="entry name" value="SEROLOGICALLY DEFINED COLON CANCER ANTIGEN 8"/>
    <property type="match status" value="1"/>
</dbReference>
<reference evidence="3 4" key="1">
    <citation type="journal article" date="2024" name="BMC Genomics">
        <title>Genome assembly of redclaw crayfish (Cherax quadricarinatus) provides insights into its immune adaptation and hypoxia tolerance.</title>
        <authorList>
            <person name="Liu Z."/>
            <person name="Zheng J."/>
            <person name="Li H."/>
            <person name="Fang K."/>
            <person name="Wang S."/>
            <person name="He J."/>
            <person name="Zhou D."/>
            <person name="Weng S."/>
            <person name="Chi M."/>
            <person name="Gu Z."/>
            <person name="He J."/>
            <person name="Li F."/>
            <person name="Wang M."/>
        </authorList>
    </citation>
    <scope>NUCLEOTIDE SEQUENCE [LARGE SCALE GENOMIC DNA]</scope>
    <source>
        <strain evidence="3">ZL_2023a</strain>
    </source>
</reference>
<sequence>MQVADSVKYREAVARLKRLLYDPSGWESPPTPPHHTHAHTTSINSIHNIYHASVSSDVDGVPGSMVGIGGEERASRWLLELLRHQEELIAQLEKENDFLKREVVSVGEGVKMMGQENQELNRRLADALTQAITMGECSDTSSISSSERNSGDKDATNSTIAALTREKAALQEQVSHLDASLSAVTLKEQEALTKLRQALTLAQDTHSHTVQVRASSETALEELSALLTATKQEGQELRKRLDEADSRHKRQQEQKEEHVGQLLQRVKALQEEREQQDEVMTRLRQEVRESSRKVAALEEDLQAARAARTRLEVQLEEQRQHSKDAHSRLEHIVLTRSGEAAAGTARAQELEERLTAAREDTSRLLHAITSLAQGSGRGVEADTTDDVKSERLAAGQQLSAAITALQTRHECEVRSLREAASQQSEAMDRLREEVSNMRQQLADDSNSYRKMCAEQKAEAARVAEELQQAQQQILVCQEQARMQGALYQQALDKLKCSEGKATQAELQSSEYLELMRAASQERDALRQEVIYLRRVAARCSPASARVHDAPAGVTAADHDTLLAPGMGQPLVRFPEGQKHEGPDRCAEEGLGLGLTTPALLANDAVFRDITVAPGVSLLHLYQ</sequence>
<evidence type="ECO:0000313" key="3">
    <source>
        <dbReference type="EMBL" id="KAK8734540.1"/>
    </source>
</evidence>
<dbReference type="InterPro" id="IPR031887">
    <property type="entry name" value="SDCCAG8"/>
</dbReference>
<dbReference type="GO" id="GO:0035148">
    <property type="term" value="P:tube formation"/>
    <property type="evidence" value="ECO:0007669"/>
    <property type="project" value="TreeGrafter"/>
</dbReference>
<protein>
    <submittedName>
        <fullName evidence="3">Uncharacterized protein</fullName>
    </submittedName>
</protein>
<dbReference type="GO" id="GO:0001764">
    <property type="term" value="P:neuron migration"/>
    <property type="evidence" value="ECO:0007669"/>
    <property type="project" value="TreeGrafter"/>
</dbReference>
<feature type="coiled-coil region" evidence="1">
    <location>
        <begin position="413"/>
        <end position="479"/>
    </location>
</feature>